<gene>
    <name evidence="3" type="ORF">ROZALSC1DRAFT_30121</name>
</gene>
<evidence type="ECO:0000256" key="2">
    <source>
        <dbReference type="SAM" id="MobiDB-lite"/>
    </source>
</evidence>
<dbReference type="InterPro" id="IPR043127">
    <property type="entry name" value="Sec-1-like_dom3a"/>
</dbReference>
<name>A0A4P9YFX1_ROZAC</name>
<evidence type="ECO:0000256" key="1">
    <source>
        <dbReference type="ARBA" id="ARBA00009884"/>
    </source>
</evidence>
<dbReference type="Proteomes" id="UP000281549">
    <property type="component" value="Unassembled WGS sequence"/>
</dbReference>
<dbReference type="Gene3D" id="3.40.50.2060">
    <property type="match status" value="1"/>
</dbReference>
<proteinExistence type="inferred from homology"/>
<dbReference type="Gene3D" id="3.40.50.1910">
    <property type="match status" value="1"/>
</dbReference>
<feature type="region of interest" description="Disordered" evidence="2">
    <location>
        <begin position="482"/>
        <end position="521"/>
    </location>
</feature>
<reference evidence="4" key="1">
    <citation type="journal article" date="2018" name="Nat. Microbiol.">
        <title>Leveraging single-cell genomics to expand the fungal tree of life.</title>
        <authorList>
            <person name="Ahrendt S.R."/>
            <person name="Quandt C.A."/>
            <person name="Ciobanu D."/>
            <person name="Clum A."/>
            <person name="Salamov A."/>
            <person name="Andreopoulos B."/>
            <person name="Cheng J.F."/>
            <person name="Woyke T."/>
            <person name="Pelin A."/>
            <person name="Henrissat B."/>
            <person name="Reynolds N.K."/>
            <person name="Benny G.L."/>
            <person name="Smith M.E."/>
            <person name="James T.Y."/>
            <person name="Grigoriev I.V."/>
        </authorList>
    </citation>
    <scope>NUCLEOTIDE SEQUENCE [LARGE SCALE GENOMIC DNA]</scope>
    <source>
        <strain evidence="4">CSF55</strain>
    </source>
</reference>
<dbReference type="InterPro" id="IPR001619">
    <property type="entry name" value="Sec1-like"/>
</dbReference>
<evidence type="ECO:0000313" key="4">
    <source>
        <dbReference type="Proteomes" id="UP000281549"/>
    </source>
</evidence>
<dbReference type="Gene3D" id="3.90.830.10">
    <property type="entry name" value="Syntaxin Binding Protein 1, Chain A, domain 2"/>
    <property type="match status" value="1"/>
</dbReference>
<dbReference type="InterPro" id="IPR027482">
    <property type="entry name" value="Sec1-like_dom2"/>
</dbReference>
<dbReference type="Pfam" id="PF00995">
    <property type="entry name" value="Sec1"/>
    <property type="match status" value="1"/>
</dbReference>
<protein>
    <submittedName>
        <fullName evidence="3">Sec1-like protein</fullName>
    </submittedName>
</protein>
<dbReference type="PIRSF" id="PIRSF005715">
    <property type="entry name" value="VPS45_Sec1"/>
    <property type="match status" value="1"/>
</dbReference>
<dbReference type="Gene3D" id="1.25.40.60">
    <property type="match status" value="1"/>
</dbReference>
<accession>A0A4P9YFX1</accession>
<dbReference type="GO" id="GO:0016192">
    <property type="term" value="P:vesicle-mediated transport"/>
    <property type="evidence" value="ECO:0007669"/>
    <property type="project" value="InterPro"/>
</dbReference>
<evidence type="ECO:0000313" key="3">
    <source>
        <dbReference type="EMBL" id="RKP18155.1"/>
    </source>
</evidence>
<organism evidence="3 4">
    <name type="scientific">Rozella allomycis (strain CSF55)</name>
    <dbReference type="NCBI Taxonomy" id="988480"/>
    <lineage>
        <taxon>Eukaryota</taxon>
        <taxon>Fungi</taxon>
        <taxon>Fungi incertae sedis</taxon>
        <taxon>Cryptomycota</taxon>
        <taxon>Cryptomycota incertae sedis</taxon>
        <taxon>Rozella</taxon>
    </lineage>
</organism>
<dbReference type="SUPFAM" id="SSF56815">
    <property type="entry name" value="Sec1/munc18-like (SM) proteins"/>
    <property type="match status" value="1"/>
</dbReference>
<dbReference type="InterPro" id="IPR036045">
    <property type="entry name" value="Sec1-like_sf"/>
</dbReference>
<feature type="compositionally biased region" description="Polar residues" evidence="2">
    <location>
        <begin position="494"/>
        <end position="512"/>
    </location>
</feature>
<dbReference type="PANTHER" id="PTHR11679">
    <property type="entry name" value="VESICLE PROTEIN SORTING-ASSOCIATED"/>
    <property type="match status" value="1"/>
</dbReference>
<dbReference type="AlphaFoldDB" id="A0A4P9YFX1"/>
<sequence length="579" mass="65576">MATDLVRKSKDFAINFKGILVDMLRSVSNGWKILITDPISVKVISAAVKMYDITDENIMVVEDITKGRQPYPAYQAIYFLTPMAKSVDALLNDMKSKIYAGGHIFFTAALSDGLFKKIATSPYKGYIKNITELFVDFIAFESKVITFERPESFYHFYSPESHEFQEEINFIAEKRLALTIQDKLDRYSRMANMEPLDRPRAVMFVIDRSFDVFSPILHEFTYQAMANDLLELVDGRKYSSSQGADGKETILDDTDNIWEGLRHTHIAETINNLLNNFNKFVSENKAAISTSQRSAATGANTLKEMRDTINALPQFQELKGKFSLHMTMAQECMAEFERKKLNKIASIEQDMATGLTADGSEVKNPVADLAPLLADRDVSIVDKIRLLILFIISREGVNDNDRKKLLDIAKIPFDDANAITNLALLGIKLSKSSGKKKVSKKEKKRKKRDDDVPYELSRYIPNIKYLIEDYIANQLTPSDYPYMRESDAAEDNPDNSGSKKITSLRNAKPTWQTKNKDSKDKTSSTGRIILFIAGGATYAELRTIYECASSLKREIYIVTTDVLTPKKFIGQLKELKKVE</sequence>
<dbReference type="EMBL" id="ML005544">
    <property type="protein sequence ID" value="RKP18155.1"/>
    <property type="molecule type" value="Genomic_DNA"/>
</dbReference>
<dbReference type="InterPro" id="IPR043154">
    <property type="entry name" value="Sec-1-like_dom1"/>
</dbReference>
<comment type="similarity">
    <text evidence="1">Belongs to the STXBP/unc-18/SEC1 family.</text>
</comment>